<dbReference type="Proteomes" id="UP001362999">
    <property type="component" value="Unassembled WGS sequence"/>
</dbReference>
<dbReference type="EMBL" id="JAWWNJ010000057">
    <property type="protein sequence ID" value="KAK7014273.1"/>
    <property type="molecule type" value="Genomic_DNA"/>
</dbReference>
<evidence type="ECO:0000313" key="2">
    <source>
        <dbReference type="Proteomes" id="UP001362999"/>
    </source>
</evidence>
<comment type="caution">
    <text evidence="1">The sequence shown here is derived from an EMBL/GenBank/DDBJ whole genome shotgun (WGS) entry which is preliminary data.</text>
</comment>
<sequence>MAAIFTPQSHLLAPQRSSVYALFLQLFDSTMTQLILSSTVSAAFCAFRCPNRDTGAHYFKLVRVCVLKEYCPDPAIPPVPVVSRVYSAPRSSSVERVTAHSRLFLIWPNHAGPSALDFPRHTDILFVANLRIVPRPTRWL</sequence>
<reference evidence="1 2" key="1">
    <citation type="journal article" date="2024" name="J Genomics">
        <title>Draft genome sequencing and assembly of Favolaschia claudopus CIRM-BRFM 2984 isolated from oak limbs.</title>
        <authorList>
            <person name="Navarro D."/>
            <person name="Drula E."/>
            <person name="Chaduli D."/>
            <person name="Cazenave R."/>
            <person name="Ahrendt S."/>
            <person name="Wang J."/>
            <person name="Lipzen A."/>
            <person name="Daum C."/>
            <person name="Barry K."/>
            <person name="Grigoriev I.V."/>
            <person name="Favel A."/>
            <person name="Rosso M.N."/>
            <person name="Martin F."/>
        </authorList>
    </citation>
    <scope>NUCLEOTIDE SEQUENCE [LARGE SCALE GENOMIC DNA]</scope>
    <source>
        <strain evidence="1 2">CIRM-BRFM 2984</strain>
    </source>
</reference>
<organism evidence="1 2">
    <name type="scientific">Favolaschia claudopus</name>
    <dbReference type="NCBI Taxonomy" id="2862362"/>
    <lineage>
        <taxon>Eukaryota</taxon>
        <taxon>Fungi</taxon>
        <taxon>Dikarya</taxon>
        <taxon>Basidiomycota</taxon>
        <taxon>Agaricomycotina</taxon>
        <taxon>Agaricomycetes</taxon>
        <taxon>Agaricomycetidae</taxon>
        <taxon>Agaricales</taxon>
        <taxon>Marasmiineae</taxon>
        <taxon>Mycenaceae</taxon>
        <taxon>Favolaschia</taxon>
    </lineage>
</organism>
<proteinExistence type="predicted"/>
<name>A0AAW0AM75_9AGAR</name>
<accession>A0AAW0AM75</accession>
<keyword evidence="2" id="KW-1185">Reference proteome</keyword>
<evidence type="ECO:0008006" key="3">
    <source>
        <dbReference type="Google" id="ProtNLM"/>
    </source>
</evidence>
<evidence type="ECO:0000313" key="1">
    <source>
        <dbReference type="EMBL" id="KAK7014273.1"/>
    </source>
</evidence>
<protein>
    <recommendedName>
        <fullName evidence="3">Secreted protein</fullName>
    </recommendedName>
</protein>
<gene>
    <name evidence="1" type="ORF">R3P38DRAFT_1448283</name>
</gene>
<dbReference type="AlphaFoldDB" id="A0AAW0AM75"/>